<protein>
    <submittedName>
        <fullName evidence="3">Cytochrome P450</fullName>
    </submittedName>
</protein>
<feature type="region of interest" description="Disordered" evidence="2">
    <location>
        <begin position="1"/>
        <end position="92"/>
    </location>
</feature>
<keyword evidence="1" id="KW-0175">Coiled coil</keyword>
<dbReference type="GeneID" id="28846896"/>
<gene>
    <name evidence="3" type="ORF">VFPPC_03395</name>
</gene>
<dbReference type="KEGG" id="pchm:VFPPC_03395"/>
<organism evidence="3 4">
    <name type="scientific">Pochonia chlamydosporia 170</name>
    <dbReference type="NCBI Taxonomy" id="1380566"/>
    <lineage>
        <taxon>Eukaryota</taxon>
        <taxon>Fungi</taxon>
        <taxon>Dikarya</taxon>
        <taxon>Ascomycota</taxon>
        <taxon>Pezizomycotina</taxon>
        <taxon>Sordariomycetes</taxon>
        <taxon>Hypocreomycetidae</taxon>
        <taxon>Hypocreales</taxon>
        <taxon>Clavicipitaceae</taxon>
        <taxon>Pochonia</taxon>
    </lineage>
</organism>
<feature type="coiled-coil region" evidence="1">
    <location>
        <begin position="251"/>
        <end position="306"/>
    </location>
</feature>
<reference evidence="3 4" key="1">
    <citation type="journal article" date="2016" name="PLoS Pathog.">
        <title>Biosynthesis of antibiotic leucinostatins in bio-control fungus Purpureocillium lilacinum and their inhibition on phytophthora revealed by genome mining.</title>
        <authorList>
            <person name="Wang G."/>
            <person name="Liu Z."/>
            <person name="Lin R."/>
            <person name="Li E."/>
            <person name="Mao Z."/>
            <person name="Ling J."/>
            <person name="Yang Y."/>
            <person name="Yin W.B."/>
            <person name="Xie B."/>
        </authorList>
    </citation>
    <scope>NUCLEOTIDE SEQUENCE [LARGE SCALE GENOMIC DNA]</scope>
    <source>
        <strain evidence="3">170</strain>
    </source>
</reference>
<feature type="region of interest" description="Disordered" evidence="2">
    <location>
        <begin position="174"/>
        <end position="198"/>
    </location>
</feature>
<sequence length="376" mass="41584">MGHAEQHDSSPFGASPIRQGQLGSPALDRRNTTSSNSASSENNVCSQCSSRNDSRSQRYRTSQHTSPQPLSRTQSDKGEPIDDGIYTPPPFTSPSVVSSVAFSNPGFSISPVRRDLSHTHTTLPEGIDAVTSRAARHDLARRLSQLARRLTYDGSESVDEMIVGSQLEQLEKVVGSGKGAEASKPQHQISFDSPGRSDVGSVLGSPVSSLFRSRFSDLSASLHREREAEKEQVEEPPQKKGMSGAQAKKVIADMTKLNDELSTVVNNLKARQEESEHIQGLLIERAERAAQRIIFLQNRISYLEEELQENDGELQHLRICLKAVEIQMPPHPDKELQRCIATFKDDYQALKRKRAHRASMASVRGYDPPRLGTPLR</sequence>
<dbReference type="OrthoDB" id="4448936at2759"/>
<evidence type="ECO:0000256" key="1">
    <source>
        <dbReference type="SAM" id="Coils"/>
    </source>
</evidence>
<evidence type="ECO:0000313" key="4">
    <source>
        <dbReference type="Proteomes" id="UP000078397"/>
    </source>
</evidence>
<evidence type="ECO:0000313" key="3">
    <source>
        <dbReference type="EMBL" id="OAQ71029.2"/>
    </source>
</evidence>
<dbReference type="EMBL" id="LSBJ02000002">
    <property type="protein sequence ID" value="OAQ71029.2"/>
    <property type="molecule type" value="Genomic_DNA"/>
</dbReference>
<feature type="region of interest" description="Disordered" evidence="2">
    <location>
        <begin position="222"/>
        <end position="245"/>
    </location>
</feature>
<dbReference type="AlphaFoldDB" id="A0A179G1B6"/>
<dbReference type="RefSeq" id="XP_022284614.1">
    <property type="nucleotide sequence ID" value="XM_022428328.1"/>
</dbReference>
<accession>A0A179G1B6</accession>
<feature type="compositionally biased region" description="Low complexity" evidence="2">
    <location>
        <begin position="32"/>
        <end position="43"/>
    </location>
</feature>
<dbReference type="Proteomes" id="UP000078397">
    <property type="component" value="Unassembled WGS sequence"/>
</dbReference>
<proteinExistence type="predicted"/>
<feature type="compositionally biased region" description="Basic and acidic residues" evidence="2">
    <location>
        <begin position="222"/>
        <end position="238"/>
    </location>
</feature>
<evidence type="ECO:0000256" key="2">
    <source>
        <dbReference type="SAM" id="MobiDB-lite"/>
    </source>
</evidence>
<name>A0A179G1B6_METCM</name>
<dbReference type="STRING" id="1380566.A0A179G1B6"/>
<keyword evidence="4" id="KW-1185">Reference proteome</keyword>
<comment type="caution">
    <text evidence="3">The sequence shown here is derived from an EMBL/GenBank/DDBJ whole genome shotgun (WGS) entry which is preliminary data.</text>
</comment>
<feature type="compositionally biased region" description="Polar residues" evidence="2">
    <location>
        <begin position="59"/>
        <end position="73"/>
    </location>
</feature>